<dbReference type="RefSeq" id="WP_014776695.1">
    <property type="nucleotide sequence ID" value="NC_018012.1"/>
</dbReference>
<dbReference type="GO" id="GO:0005829">
    <property type="term" value="C:cytosol"/>
    <property type="evidence" value="ECO:0007669"/>
    <property type="project" value="TreeGrafter"/>
</dbReference>
<gene>
    <name evidence="1" type="ordered locus">Thivi_0101</name>
</gene>
<dbReference type="PANTHER" id="PTHR34874">
    <property type="entry name" value="PROTEIN YCHN"/>
    <property type="match status" value="1"/>
</dbReference>
<dbReference type="Gene3D" id="3.40.1260.10">
    <property type="entry name" value="DsrEFH-like"/>
    <property type="match status" value="1"/>
</dbReference>
<dbReference type="eggNOG" id="COG1553">
    <property type="taxonomic scope" value="Bacteria"/>
</dbReference>
<proteinExistence type="predicted"/>
<evidence type="ECO:0000313" key="2">
    <source>
        <dbReference type="Proteomes" id="UP000006062"/>
    </source>
</evidence>
<dbReference type="STRING" id="765911.Thivi_0101"/>
<dbReference type="AlphaFoldDB" id="I3Y5B8"/>
<dbReference type="InterPro" id="IPR027396">
    <property type="entry name" value="DsrEFH-like"/>
</dbReference>
<reference evidence="1 2" key="1">
    <citation type="submission" date="2012-06" db="EMBL/GenBank/DDBJ databases">
        <title>Complete sequence of Thiocystis violascens DSM 198.</title>
        <authorList>
            <consortium name="US DOE Joint Genome Institute"/>
            <person name="Lucas S."/>
            <person name="Han J."/>
            <person name="Lapidus A."/>
            <person name="Cheng J.-F."/>
            <person name="Goodwin L."/>
            <person name="Pitluck S."/>
            <person name="Peters L."/>
            <person name="Ovchinnikova G."/>
            <person name="Teshima H."/>
            <person name="Detter J.C."/>
            <person name="Han C."/>
            <person name="Tapia R."/>
            <person name="Land M."/>
            <person name="Hauser L."/>
            <person name="Kyrpides N."/>
            <person name="Ivanova N."/>
            <person name="Pagani I."/>
            <person name="Vogl K."/>
            <person name="Liu Z."/>
            <person name="Frigaard N.-U."/>
            <person name="Bryant D."/>
            <person name="Woyke T."/>
        </authorList>
    </citation>
    <scope>NUCLEOTIDE SEQUENCE [LARGE SCALE GENOMIC DNA]</scope>
    <source>
        <strain evidence="2">ATCC 17096 / DSM 198 / 6111</strain>
    </source>
</reference>
<name>I3Y5B8_THIV6</name>
<dbReference type="Proteomes" id="UP000006062">
    <property type="component" value="Chromosome"/>
</dbReference>
<dbReference type="KEGG" id="tvi:Thivi_0101"/>
<dbReference type="InterPro" id="IPR003787">
    <property type="entry name" value="Sulphur_relay_DsrE/F-like"/>
</dbReference>
<dbReference type="OrthoDB" id="9807918at2"/>
<keyword evidence="2" id="KW-1185">Reference proteome</keyword>
<protein>
    <submittedName>
        <fullName evidence="1">Uncharacterized protein</fullName>
    </submittedName>
</protein>
<organism evidence="1 2">
    <name type="scientific">Thiocystis violascens (strain ATCC 17096 / DSM 198 / 6111)</name>
    <name type="common">Chromatium violascens</name>
    <dbReference type="NCBI Taxonomy" id="765911"/>
    <lineage>
        <taxon>Bacteria</taxon>
        <taxon>Pseudomonadati</taxon>
        <taxon>Pseudomonadota</taxon>
        <taxon>Gammaproteobacteria</taxon>
        <taxon>Chromatiales</taxon>
        <taxon>Chromatiaceae</taxon>
        <taxon>Thiocystis</taxon>
    </lineage>
</organism>
<accession>I3Y5B8</accession>
<dbReference type="Pfam" id="PF02635">
    <property type="entry name" value="DsrE"/>
    <property type="match status" value="1"/>
</dbReference>
<dbReference type="HOGENOM" id="CLU_151801_2_0_6"/>
<dbReference type="EMBL" id="CP003154">
    <property type="protein sequence ID" value="AFL72186.1"/>
    <property type="molecule type" value="Genomic_DNA"/>
</dbReference>
<dbReference type="SUPFAM" id="SSF75169">
    <property type="entry name" value="DsrEFH-like"/>
    <property type="match status" value="1"/>
</dbReference>
<dbReference type="PANTHER" id="PTHR34874:SF1">
    <property type="entry name" value="PROTEIN YCHN"/>
    <property type="match status" value="1"/>
</dbReference>
<evidence type="ECO:0000313" key="1">
    <source>
        <dbReference type="EMBL" id="AFL72186.1"/>
    </source>
</evidence>
<sequence length="118" mass="13360">MKILIVFNREPYDNTDVTWNGLRLANSLAENGQEVRLFLMNDSVDLAREVCRPPEGYDQDLSQMLKALIARGVAVKVCGTCMARCGIYKNHPYFEGAEQSTMQALAQWIVDSDRILTF</sequence>